<keyword evidence="3" id="KW-0732">Signal</keyword>
<protein>
    <recommendedName>
        <fullName evidence="4">Choice-of-anchor A domain-containing protein</fullName>
    </recommendedName>
</protein>
<dbReference type="InterPro" id="IPR026588">
    <property type="entry name" value="Choice_anch_A"/>
</dbReference>
<keyword evidence="2" id="KW-1133">Transmembrane helix</keyword>
<dbReference type="RefSeq" id="WP_063936628.1">
    <property type="nucleotide sequence ID" value="NZ_ANMG01000016.1"/>
</dbReference>
<sequence>MRARRFASISAGAAAAVCVATLVVADGAVAAPLPGGLGPCVGSACPGTYPPVNNEDYAGRDNGINVYVGGEFQVREAAAEAEGRVVVLGNFDMAKREGASAIYNVGIAGVGSRVPPPDGADFLTTGGDVSVAADQRLLADGGVVRHAGTVTGTVVGTLEKDPDAAKPYVGLREDLQVASKCYAREGTTPRPATGTAVNQGYRTLFTGDGKAALQVFNVDFDLTGGTGGMQGIEFEGIPAGATILVNMVGAARTINTYTGDLNDQDPLNKLRERLLWNFPDATKVKIAGGAQFQGSVLIGEPGSTATVTASGMNGRFFTTGSLVHSSEAAGGGGQEFHAYPFTGDLPECGSTPTTTPSSSTSTSTSSSSSSSSSSTSPTTTSSSPTSSSSTTTSSSTSPTSTSSSPTSTTSTSTTPTSTTSSSQTSTTSSSSTSSSSSSSPTSSSSTSSSSSATTSSSPTSSSNASSSSSAPTTSSSSSTTPGPGVTTYTTPGQPGATTPGGGPTDSGPLASTGSEIRGLLVTGGFLLLLGGALVALTIRSRRRES</sequence>
<accession>A0ABX3JEC1</accession>
<evidence type="ECO:0000313" key="5">
    <source>
        <dbReference type="EMBL" id="OOC06091.1"/>
    </source>
</evidence>
<dbReference type="NCBIfam" id="TIGR04215">
    <property type="entry name" value="choice_anch_A"/>
    <property type="match status" value="1"/>
</dbReference>
<dbReference type="PANTHER" id="PTHR35365">
    <property type="entry name" value="LP04239P"/>
    <property type="match status" value="1"/>
</dbReference>
<dbReference type="EMBL" id="MUXN01000010">
    <property type="protein sequence ID" value="OOC06091.1"/>
    <property type="molecule type" value="Genomic_DNA"/>
</dbReference>
<reference evidence="5 6" key="1">
    <citation type="submission" date="2017-02" db="EMBL/GenBank/DDBJ databases">
        <title>Amycolatopsis azurea DSM 43854 draft genome.</title>
        <authorList>
            <person name="Mayilraj S."/>
        </authorList>
    </citation>
    <scope>NUCLEOTIDE SEQUENCE [LARGE SCALE GENOMIC DNA]</scope>
    <source>
        <strain evidence="5 6">DSM 43854</strain>
    </source>
</reference>
<keyword evidence="2" id="KW-0472">Membrane</keyword>
<dbReference type="PANTHER" id="PTHR35365:SF18">
    <property type="entry name" value="MUCIN-19-LIKE-RELATED"/>
    <property type="match status" value="1"/>
</dbReference>
<feature type="signal peptide" evidence="3">
    <location>
        <begin position="1"/>
        <end position="30"/>
    </location>
</feature>
<evidence type="ECO:0000256" key="3">
    <source>
        <dbReference type="SAM" id="SignalP"/>
    </source>
</evidence>
<comment type="caution">
    <text evidence="5">The sequence shown here is derived from an EMBL/GenBank/DDBJ whole genome shotgun (WGS) entry which is preliminary data.</text>
</comment>
<feature type="domain" description="Choice-of-anchor A" evidence="4">
    <location>
        <begin position="62"/>
        <end position="315"/>
    </location>
</feature>
<keyword evidence="6" id="KW-1185">Reference proteome</keyword>
<organism evidence="5 6">
    <name type="scientific">Amycolatopsis azurea DSM 43854</name>
    <dbReference type="NCBI Taxonomy" id="1238180"/>
    <lineage>
        <taxon>Bacteria</taxon>
        <taxon>Bacillati</taxon>
        <taxon>Actinomycetota</taxon>
        <taxon>Actinomycetes</taxon>
        <taxon>Pseudonocardiales</taxon>
        <taxon>Pseudonocardiaceae</taxon>
        <taxon>Amycolatopsis</taxon>
    </lineage>
</organism>
<feature type="compositionally biased region" description="Low complexity" evidence="1">
    <location>
        <begin position="350"/>
        <end position="497"/>
    </location>
</feature>
<evidence type="ECO:0000256" key="2">
    <source>
        <dbReference type="SAM" id="Phobius"/>
    </source>
</evidence>
<evidence type="ECO:0000259" key="4">
    <source>
        <dbReference type="Pfam" id="PF20597"/>
    </source>
</evidence>
<evidence type="ECO:0000256" key="1">
    <source>
        <dbReference type="SAM" id="MobiDB-lite"/>
    </source>
</evidence>
<proteinExistence type="predicted"/>
<feature type="transmembrane region" description="Helical" evidence="2">
    <location>
        <begin position="518"/>
        <end position="538"/>
    </location>
</feature>
<gene>
    <name evidence="5" type="ORF">B0293_14210</name>
</gene>
<dbReference type="Pfam" id="PF20597">
    <property type="entry name" value="pAdhesive_15"/>
    <property type="match status" value="1"/>
</dbReference>
<name>A0ABX3JEC1_9PSEU</name>
<evidence type="ECO:0000313" key="6">
    <source>
        <dbReference type="Proteomes" id="UP000188551"/>
    </source>
</evidence>
<feature type="region of interest" description="Disordered" evidence="1">
    <location>
        <begin position="324"/>
        <end position="513"/>
    </location>
</feature>
<feature type="chain" id="PRO_5046483208" description="Choice-of-anchor A domain-containing protein" evidence="3">
    <location>
        <begin position="31"/>
        <end position="545"/>
    </location>
</feature>
<dbReference type="Proteomes" id="UP000188551">
    <property type="component" value="Unassembled WGS sequence"/>
</dbReference>
<dbReference type="InterPro" id="IPR053121">
    <property type="entry name" value="Spore_Coat_Assembly"/>
</dbReference>
<keyword evidence="2" id="KW-0812">Transmembrane</keyword>